<dbReference type="GO" id="GO:0005762">
    <property type="term" value="C:mitochondrial large ribosomal subunit"/>
    <property type="evidence" value="ECO:0007669"/>
    <property type="project" value="TreeGrafter"/>
</dbReference>
<reference evidence="3" key="1">
    <citation type="submission" date="2019-10" db="EMBL/GenBank/DDBJ databases">
        <authorList>
            <consortium name="DOE Joint Genome Institute"/>
            <person name="Kuo A."/>
            <person name="Miyauchi S."/>
            <person name="Kiss E."/>
            <person name="Drula E."/>
            <person name="Kohler A."/>
            <person name="Sanchez-Garcia M."/>
            <person name="Andreopoulos B."/>
            <person name="Barry K.W."/>
            <person name="Bonito G."/>
            <person name="Buee M."/>
            <person name="Carver A."/>
            <person name="Chen C."/>
            <person name="Cichocki N."/>
            <person name="Clum A."/>
            <person name="Culley D."/>
            <person name="Crous P.W."/>
            <person name="Fauchery L."/>
            <person name="Girlanda M."/>
            <person name="Hayes R."/>
            <person name="Keri Z."/>
            <person name="LaButti K."/>
            <person name="Lipzen A."/>
            <person name="Lombard V."/>
            <person name="Magnuson J."/>
            <person name="Maillard F."/>
            <person name="Morin E."/>
            <person name="Murat C."/>
            <person name="Nolan M."/>
            <person name="Ohm R."/>
            <person name="Pangilinan J."/>
            <person name="Pereira M."/>
            <person name="Perotto S."/>
            <person name="Peter M."/>
            <person name="Riley R."/>
            <person name="Sitrit Y."/>
            <person name="Stielow B."/>
            <person name="Szollosi G."/>
            <person name="Zifcakova L."/>
            <person name="Stursova M."/>
            <person name="Spatafora J.W."/>
            <person name="Tedersoo L."/>
            <person name="Vaario L.-M."/>
            <person name="Yamada A."/>
            <person name="Yan M."/>
            <person name="Wang P."/>
            <person name="Xu J."/>
            <person name="Bruns T."/>
            <person name="Baldrian P."/>
            <person name="Vilgalys R."/>
            <person name="Henrissat B."/>
            <person name="Grigoriev I.V."/>
            <person name="Hibbett D."/>
            <person name="Nagy L.G."/>
            <person name="Martin F.M."/>
        </authorList>
    </citation>
    <scope>NUCLEOTIDE SEQUENCE</scope>
    <source>
        <strain evidence="3">BED1</strain>
    </source>
</reference>
<feature type="compositionally biased region" description="Basic residues" evidence="1">
    <location>
        <begin position="179"/>
        <end position="192"/>
    </location>
</feature>
<dbReference type="AlphaFoldDB" id="A0AAD4BKF3"/>
<reference evidence="3" key="2">
    <citation type="journal article" date="2020" name="Nat. Commun.">
        <title>Large-scale genome sequencing of mycorrhizal fungi provides insights into the early evolution of symbiotic traits.</title>
        <authorList>
            <person name="Miyauchi S."/>
            <person name="Kiss E."/>
            <person name="Kuo A."/>
            <person name="Drula E."/>
            <person name="Kohler A."/>
            <person name="Sanchez-Garcia M."/>
            <person name="Morin E."/>
            <person name="Andreopoulos B."/>
            <person name="Barry K.W."/>
            <person name="Bonito G."/>
            <person name="Buee M."/>
            <person name="Carver A."/>
            <person name="Chen C."/>
            <person name="Cichocki N."/>
            <person name="Clum A."/>
            <person name="Culley D."/>
            <person name="Crous P.W."/>
            <person name="Fauchery L."/>
            <person name="Girlanda M."/>
            <person name="Hayes R.D."/>
            <person name="Keri Z."/>
            <person name="LaButti K."/>
            <person name="Lipzen A."/>
            <person name="Lombard V."/>
            <person name="Magnuson J."/>
            <person name="Maillard F."/>
            <person name="Murat C."/>
            <person name="Nolan M."/>
            <person name="Ohm R.A."/>
            <person name="Pangilinan J."/>
            <person name="Pereira M.F."/>
            <person name="Perotto S."/>
            <person name="Peter M."/>
            <person name="Pfister S."/>
            <person name="Riley R."/>
            <person name="Sitrit Y."/>
            <person name="Stielow J.B."/>
            <person name="Szollosi G."/>
            <person name="Zifcakova L."/>
            <person name="Stursova M."/>
            <person name="Spatafora J.W."/>
            <person name="Tedersoo L."/>
            <person name="Vaario L.M."/>
            <person name="Yamada A."/>
            <person name="Yan M."/>
            <person name="Wang P."/>
            <person name="Xu J."/>
            <person name="Bruns T."/>
            <person name="Baldrian P."/>
            <person name="Vilgalys R."/>
            <person name="Dunand C."/>
            <person name="Henrissat B."/>
            <person name="Grigoriev I.V."/>
            <person name="Hibbett D."/>
            <person name="Nagy L.G."/>
            <person name="Martin F.M."/>
        </authorList>
    </citation>
    <scope>NUCLEOTIDE SEQUENCE</scope>
    <source>
        <strain evidence="3">BED1</strain>
    </source>
</reference>
<feature type="region of interest" description="Disordered" evidence="1">
    <location>
        <begin position="166"/>
        <end position="198"/>
    </location>
</feature>
<accession>A0AAD4BKF3</accession>
<gene>
    <name evidence="3" type="ORF">L210DRAFT_3413178</name>
</gene>
<dbReference type="Pfam" id="PF00472">
    <property type="entry name" value="RF-1"/>
    <property type="match status" value="1"/>
</dbReference>
<dbReference type="PANTHER" id="PTHR11075:SF54">
    <property type="entry name" value="LARGE RIBOSOMAL SUBUNIT PROTEIN ML62"/>
    <property type="match status" value="1"/>
</dbReference>
<feature type="domain" description="Prokaryotic-type class I peptide chain release factors" evidence="2">
    <location>
        <begin position="68"/>
        <end position="84"/>
    </location>
</feature>
<sequence>MALVRLFGYILQGHKTNVRFVHSSANLPNPPSILSLTPEHEREARAWLNSFRVAATVPKHLVELSFSRSSGPGGQNVNKVSTKVTARCRVDVPWIPLWARESLMRSVRFLHCPFYVKSTHSLLMTSSTSRSQAANVDDVLAKLHTLVAESAASLIPRSPTLEQRGRVVSLQKADDVRRQVHKDKRSATKKSRSTKDWD</sequence>
<evidence type="ECO:0000313" key="4">
    <source>
        <dbReference type="Proteomes" id="UP001194468"/>
    </source>
</evidence>
<protein>
    <recommendedName>
        <fullName evidence="2">Prokaryotic-type class I peptide chain release factors domain-containing protein</fullName>
    </recommendedName>
</protein>
<evidence type="ECO:0000259" key="2">
    <source>
        <dbReference type="PROSITE" id="PS00745"/>
    </source>
</evidence>
<evidence type="ECO:0000313" key="3">
    <source>
        <dbReference type="EMBL" id="KAF8432730.1"/>
    </source>
</evidence>
<comment type="caution">
    <text evidence="3">The sequence shown here is derived from an EMBL/GenBank/DDBJ whole genome shotgun (WGS) entry which is preliminary data.</text>
</comment>
<dbReference type="InterPro" id="IPR000352">
    <property type="entry name" value="Pep_chain_release_fac_I"/>
</dbReference>
<keyword evidence="4" id="KW-1185">Reference proteome</keyword>
<dbReference type="SUPFAM" id="SSF110916">
    <property type="entry name" value="Peptidyl-tRNA hydrolase domain-like"/>
    <property type="match status" value="1"/>
</dbReference>
<dbReference type="InterPro" id="IPR052104">
    <property type="entry name" value="Mito_Release_Factor_mL62"/>
</dbReference>
<dbReference type="GO" id="GO:0004045">
    <property type="term" value="F:peptidyl-tRNA hydrolase activity"/>
    <property type="evidence" value="ECO:0007669"/>
    <property type="project" value="TreeGrafter"/>
</dbReference>
<dbReference type="Gene3D" id="3.30.160.20">
    <property type="match status" value="1"/>
</dbReference>
<dbReference type="GO" id="GO:0016150">
    <property type="term" value="F:translation release factor activity, codon nonspecific"/>
    <property type="evidence" value="ECO:0007669"/>
    <property type="project" value="TreeGrafter"/>
</dbReference>
<proteinExistence type="predicted"/>
<organism evidence="3 4">
    <name type="scientific">Boletus edulis BED1</name>
    <dbReference type="NCBI Taxonomy" id="1328754"/>
    <lineage>
        <taxon>Eukaryota</taxon>
        <taxon>Fungi</taxon>
        <taxon>Dikarya</taxon>
        <taxon>Basidiomycota</taxon>
        <taxon>Agaricomycotina</taxon>
        <taxon>Agaricomycetes</taxon>
        <taxon>Agaricomycetidae</taxon>
        <taxon>Boletales</taxon>
        <taxon>Boletineae</taxon>
        <taxon>Boletaceae</taxon>
        <taxon>Boletoideae</taxon>
        <taxon>Boletus</taxon>
    </lineage>
</organism>
<dbReference type="EMBL" id="WHUW01000038">
    <property type="protein sequence ID" value="KAF8432730.1"/>
    <property type="molecule type" value="Genomic_DNA"/>
</dbReference>
<name>A0AAD4BKF3_BOLED</name>
<dbReference type="GO" id="GO:0070126">
    <property type="term" value="P:mitochondrial translational termination"/>
    <property type="evidence" value="ECO:0007669"/>
    <property type="project" value="TreeGrafter"/>
</dbReference>
<dbReference type="Proteomes" id="UP001194468">
    <property type="component" value="Unassembled WGS sequence"/>
</dbReference>
<dbReference type="PROSITE" id="PS00745">
    <property type="entry name" value="RF_PROK_I"/>
    <property type="match status" value="1"/>
</dbReference>
<evidence type="ECO:0000256" key="1">
    <source>
        <dbReference type="SAM" id="MobiDB-lite"/>
    </source>
</evidence>
<dbReference type="PANTHER" id="PTHR11075">
    <property type="entry name" value="PEPTIDE CHAIN RELEASE FACTOR"/>
    <property type="match status" value="1"/>
</dbReference>